<dbReference type="Gene3D" id="3.60.140.10">
    <property type="entry name" value="CNF1/YfiH-like putative cysteine hydrolases"/>
    <property type="match status" value="1"/>
</dbReference>
<comment type="function">
    <text evidence="3">Purine nucleoside enzyme that catalyzes the phosphorolysis of adenosine and inosine nucleosides, yielding D-ribose 1-phosphate and the respective free bases, adenine and hypoxanthine. Also catalyzes the phosphorolysis of S-methyl-5'-thioadenosine into adenine and S-methyl-5-thio-alpha-D-ribose 1-phosphate. Also has adenosine deaminase activity.</text>
</comment>
<evidence type="ECO:0000256" key="1">
    <source>
        <dbReference type="ARBA" id="ARBA00000553"/>
    </source>
</evidence>
<reference evidence="14" key="1">
    <citation type="journal article" date="2019" name="Int. J. Syst. Evol. Microbiol.">
        <title>The Global Catalogue of Microorganisms (GCM) 10K type strain sequencing project: providing services to taxonomists for standard genome sequencing and annotation.</title>
        <authorList>
            <consortium name="The Broad Institute Genomics Platform"/>
            <consortium name="The Broad Institute Genome Sequencing Center for Infectious Disease"/>
            <person name="Wu L."/>
            <person name="Ma J."/>
        </authorList>
    </citation>
    <scope>NUCLEOTIDE SEQUENCE [LARGE SCALE GENOMIC DNA]</scope>
    <source>
        <strain evidence="14">CCUG 53915</strain>
    </source>
</reference>
<evidence type="ECO:0000313" key="13">
    <source>
        <dbReference type="EMBL" id="MFD1205274.1"/>
    </source>
</evidence>
<gene>
    <name evidence="13" type="primary">pgeF</name>
    <name evidence="13" type="ORF">ACFQ38_09175</name>
</gene>
<evidence type="ECO:0000256" key="7">
    <source>
        <dbReference type="ARBA" id="ARBA00022801"/>
    </source>
</evidence>
<accession>A0ABW3TY55</accession>
<sequence length="253" mass="28578">MKTKIFLQNDNYIAGMSMKDIKAPEFNNMALHVCKNPEAVLQNRQKLSALVGCSLQDFVCANQTHSANFHRVVANDKGRGSKQQNTAIANTDALYTFEPGIMLVGFTADCVPVIFHDETNGLIGVIHSGWQGTVKEITIKLFAHLHQNEGCNMTNIKVQIGDALSQEKFEVDEDVFLRFKSLAYAEEFMYYNEQTGKYHIDNQLVVKRQCELSGIPSEQIVLDRTCTFKSPDGFSYREDKQCGRHAAFIIRKK</sequence>
<evidence type="ECO:0000256" key="12">
    <source>
        <dbReference type="RuleBase" id="RU361274"/>
    </source>
</evidence>
<dbReference type="NCBIfam" id="TIGR00726">
    <property type="entry name" value="peptidoglycan editing factor PgeF"/>
    <property type="match status" value="1"/>
</dbReference>
<evidence type="ECO:0000256" key="4">
    <source>
        <dbReference type="ARBA" id="ARBA00007353"/>
    </source>
</evidence>
<keyword evidence="5" id="KW-0808">Transferase</keyword>
<comment type="similarity">
    <text evidence="4 12">Belongs to the purine nucleoside phosphorylase YfiH/LACC1 family.</text>
</comment>
<dbReference type="Pfam" id="PF02578">
    <property type="entry name" value="Cu-oxidase_4"/>
    <property type="match status" value="1"/>
</dbReference>
<dbReference type="SUPFAM" id="SSF64438">
    <property type="entry name" value="CNF1/YfiH-like putative cysteine hydrolases"/>
    <property type="match status" value="1"/>
</dbReference>
<evidence type="ECO:0000256" key="11">
    <source>
        <dbReference type="ARBA" id="ARBA00049893"/>
    </source>
</evidence>
<comment type="catalytic activity">
    <reaction evidence="9">
        <text>adenosine + H2O + H(+) = inosine + NH4(+)</text>
        <dbReference type="Rhea" id="RHEA:24408"/>
        <dbReference type="ChEBI" id="CHEBI:15377"/>
        <dbReference type="ChEBI" id="CHEBI:15378"/>
        <dbReference type="ChEBI" id="CHEBI:16335"/>
        <dbReference type="ChEBI" id="CHEBI:17596"/>
        <dbReference type="ChEBI" id="CHEBI:28938"/>
        <dbReference type="EC" id="3.5.4.4"/>
    </reaction>
    <physiologicalReaction direction="left-to-right" evidence="9">
        <dbReference type="Rhea" id="RHEA:24409"/>
    </physiologicalReaction>
</comment>
<dbReference type="InterPro" id="IPR011324">
    <property type="entry name" value="Cytotoxic_necrot_fac-like_cat"/>
</dbReference>
<evidence type="ECO:0000256" key="3">
    <source>
        <dbReference type="ARBA" id="ARBA00003215"/>
    </source>
</evidence>
<evidence type="ECO:0000256" key="5">
    <source>
        <dbReference type="ARBA" id="ARBA00022679"/>
    </source>
</evidence>
<keyword evidence="14" id="KW-1185">Reference proteome</keyword>
<keyword evidence="8" id="KW-0862">Zinc</keyword>
<evidence type="ECO:0000256" key="10">
    <source>
        <dbReference type="ARBA" id="ARBA00048968"/>
    </source>
</evidence>
<dbReference type="InterPro" id="IPR003730">
    <property type="entry name" value="Cu_polyphenol_OxRdtase"/>
</dbReference>
<dbReference type="Proteomes" id="UP001597231">
    <property type="component" value="Unassembled WGS sequence"/>
</dbReference>
<dbReference type="PANTHER" id="PTHR30616">
    <property type="entry name" value="UNCHARACTERIZED PROTEIN YFIH"/>
    <property type="match status" value="1"/>
</dbReference>
<comment type="catalytic activity">
    <reaction evidence="1">
        <text>inosine + phosphate = alpha-D-ribose 1-phosphate + hypoxanthine</text>
        <dbReference type="Rhea" id="RHEA:27646"/>
        <dbReference type="ChEBI" id="CHEBI:17368"/>
        <dbReference type="ChEBI" id="CHEBI:17596"/>
        <dbReference type="ChEBI" id="CHEBI:43474"/>
        <dbReference type="ChEBI" id="CHEBI:57720"/>
        <dbReference type="EC" id="2.4.2.1"/>
    </reaction>
    <physiologicalReaction direction="left-to-right" evidence="1">
        <dbReference type="Rhea" id="RHEA:27647"/>
    </physiologicalReaction>
</comment>
<keyword evidence="6" id="KW-0479">Metal-binding</keyword>
<comment type="caution">
    <text evidence="13">The sequence shown here is derived from an EMBL/GenBank/DDBJ whole genome shotgun (WGS) entry which is preliminary data.</text>
</comment>
<comment type="catalytic activity">
    <reaction evidence="10">
        <text>adenosine + phosphate = alpha-D-ribose 1-phosphate + adenine</text>
        <dbReference type="Rhea" id="RHEA:27642"/>
        <dbReference type="ChEBI" id="CHEBI:16335"/>
        <dbReference type="ChEBI" id="CHEBI:16708"/>
        <dbReference type="ChEBI" id="CHEBI:43474"/>
        <dbReference type="ChEBI" id="CHEBI:57720"/>
        <dbReference type="EC" id="2.4.2.1"/>
    </reaction>
    <physiologicalReaction direction="left-to-right" evidence="10">
        <dbReference type="Rhea" id="RHEA:27643"/>
    </physiologicalReaction>
</comment>
<dbReference type="RefSeq" id="WP_381480465.1">
    <property type="nucleotide sequence ID" value="NZ_JBHTLT010000043.1"/>
</dbReference>
<dbReference type="PANTHER" id="PTHR30616:SF2">
    <property type="entry name" value="PURINE NUCLEOSIDE PHOSPHORYLASE LACC1"/>
    <property type="match status" value="1"/>
</dbReference>
<comment type="catalytic activity">
    <reaction evidence="11">
        <text>S-methyl-5'-thioadenosine + phosphate = 5-(methylsulfanyl)-alpha-D-ribose 1-phosphate + adenine</text>
        <dbReference type="Rhea" id="RHEA:11852"/>
        <dbReference type="ChEBI" id="CHEBI:16708"/>
        <dbReference type="ChEBI" id="CHEBI:17509"/>
        <dbReference type="ChEBI" id="CHEBI:43474"/>
        <dbReference type="ChEBI" id="CHEBI:58533"/>
        <dbReference type="EC" id="2.4.2.28"/>
    </reaction>
    <physiologicalReaction direction="left-to-right" evidence="11">
        <dbReference type="Rhea" id="RHEA:11853"/>
    </physiologicalReaction>
</comment>
<comment type="cofactor">
    <cofactor evidence="2">
        <name>Zn(2+)</name>
        <dbReference type="ChEBI" id="CHEBI:29105"/>
    </cofactor>
</comment>
<evidence type="ECO:0000256" key="8">
    <source>
        <dbReference type="ARBA" id="ARBA00022833"/>
    </source>
</evidence>
<keyword evidence="7" id="KW-0378">Hydrolase</keyword>
<protein>
    <recommendedName>
        <fullName evidence="12">Purine nucleoside phosphorylase</fullName>
    </recommendedName>
</protein>
<evidence type="ECO:0000256" key="6">
    <source>
        <dbReference type="ARBA" id="ARBA00022723"/>
    </source>
</evidence>
<evidence type="ECO:0000256" key="9">
    <source>
        <dbReference type="ARBA" id="ARBA00047989"/>
    </source>
</evidence>
<proteinExistence type="inferred from homology"/>
<dbReference type="CDD" id="cd16833">
    <property type="entry name" value="YfiH"/>
    <property type="match status" value="1"/>
</dbReference>
<evidence type="ECO:0000313" key="14">
    <source>
        <dbReference type="Proteomes" id="UP001597231"/>
    </source>
</evidence>
<dbReference type="InterPro" id="IPR038371">
    <property type="entry name" value="Cu_polyphenol_OxRdtase_sf"/>
</dbReference>
<dbReference type="EMBL" id="JBHTLT010000043">
    <property type="protein sequence ID" value="MFD1205274.1"/>
    <property type="molecule type" value="Genomic_DNA"/>
</dbReference>
<evidence type="ECO:0000256" key="2">
    <source>
        <dbReference type="ARBA" id="ARBA00001947"/>
    </source>
</evidence>
<name>A0ABW3TY55_9BACL</name>
<organism evidence="13 14">
    <name type="scientific">Sporosarcina contaminans</name>
    <dbReference type="NCBI Taxonomy" id="633403"/>
    <lineage>
        <taxon>Bacteria</taxon>
        <taxon>Bacillati</taxon>
        <taxon>Bacillota</taxon>
        <taxon>Bacilli</taxon>
        <taxon>Bacillales</taxon>
        <taxon>Caryophanaceae</taxon>
        <taxon>Sporosarcina</taxon>
    </lineage>
</organism>